<dbReference type="GO" id="GO:0004820">
    <property type="term" value="F:glycine-tRNA ligase activity"/>
    <property type="evidence" value="ECO:0007669"/>
    <property type="project" value="UniProtKB-EC"/>
</dbReference>
<feature type="domain" description="DALR anticodon binding" evidence="12">
    <location>
        <begin position="580"/>
        <end position="675"/>
    </location>
</feature>
<name>A0ABV7HN43_9GAMM</name>
<comment type="similarity">
    <text evidence="2 11">Belongs to the class-II aminoacyl-tRNA synthetase family.</text>
</comment>
<comment type="catalytic activity">
    <reaction evidence="10 11">
        <text>tRNA(Gly) + glycine + ATP = glycyl-tRNA(Gly) + AMP + diphosphate</text>
        <dbReference type="Rhea" id="RHEA:16013"/>
        <dbReference type="Rhea" id="RHEA-COMP:9664"/>
        <dbReference type="Rhea" id="RHEA-COMP:9683"/>
        <dbReference type="ChEBI" id="CHEBI:30616"/>
        <dbReference type="ChEBI" id="CHEBI:33019"/>
        <dbReference type="ChEBI" id="CHEBI:57305"/>
        <dbReference type="ChEBI" id="CHEBI:78442"/>
        <dbReference type="ChEBI" id="CHEBI:78522"/>
        <dbReference type="ChEBI" id="CHEBI:456215"/>
        <dbReference type="EC" id="6.1.1.14"/>
    </reaction>
</comment>
<dbReference type="SUPFAM" id="SSF109604">
    <property type="entry name" value="HD-domain/PDEase-like"/>
    <property type="match status" value="1"/>
</dbReference>
<reference evidence="14" key="1">
    <citation type="journal article" date="2019" name="Int. J. Syst. Evol. Microbiol.">
        <title>The Global Catalogue of Microorganisms (GCM) 10K type strain sequencing project: providing services to taxonomists for standard genome sequencing and annotation.</title>
        <authorList>
            <consortium name="The Broad Institute Genomics Platform"/>
            <consortium name="The Broad Institute Genome Sequencing Center for Infectious Disease"/>
            <person name="Wu L."/>
            <person name="Ma J."/>
        </authorList>
    </citation>
    <scope>NUCLEOTIDE SEQUENCE [LARGE SCALE GENOMIC DNA]</scope>
    <source>
        <strain evidence="14">KCTC 52141</strain>
    </source>
</reference>
<evidence type="ECO:0000313" key="14">
    <source>
        <dbReference type="Proteomes" id="UP001595548"/>
    </source>
</evidence>
<keyword evidence="4 11" id="KW-0963">Cytoplasm</keyword>
<comment type="subcellular location">
    <subcellularLocation>
        <location evidence="1 11">Cytoplasm</location>
    </subcellularLocation>
</comment>
<dbReference type="PANTHER" id="PTHR30075:SF2">
    <property type="entry name" value="GLYCINE--TRNA LIGASE, CHLOROPLASTIC_MITOCHONDRIAL 2"/>
    <property type="match status" value="1"/>
</dbReference>
<accession>A0ABV7HN43</accession>
<sequence length="692" mass="75483">MSRDFLLELGTEELPPTALKNLLAALANGVKAGLDEAGLAYSNINSYASPRRLALVVGQLAEATPVRQVTNWGPPAQVAFAADGKPTRAAEAFAKKNGLEIDQLKTENDGKADKLVAHQQAGGEPAVELLAGIVNDSLAKLPIPKRMRWGAKRTEFVRPAHWLVMLYGSDVIDAQVLGLNAGRESRGHRFHHNQAVSINSAADYVTTMLNAYVQVDMAARRALIIEQVNREAAAIDGTAVISEELLDEVTALVEWPVALTGRFEERFLEVPAEALISSMAEHQKYFHVVDHDGQLKPYFITVANIESKDPAQVIDGNERVIRPRLSDAAFFFETDKKHSLESQRQRLGSIVFQAKLGSILDKTDRIAALAASIASDIGADATKAKRAGELSKVDLVTEMVLEFDKMQGIAGYYYALNDGEDPEVANALKEQYLPKYAGDELPHTVTGTLIALADRLDTIVGIFGIGQKPTGSKDPFALRRASLGALRLMVEKDINLDLRELLTRAARNHGDSIKDAENAVEESLAYMLDRFRAWYEEDQIATEVYLAVAAKKLSHPVDINTRVLAVDAFAQLPEAQALAAANKRVSNILSKLDSAPATEVKPELLKEPAEQQLAEAVADKAQRVEPLFTERRYADALAELATLRAAVDTFFDDVMVMADDEALKNNRLALLAQLRGLFLQVADISALAPTKG</sequence>
<keyword evidence="8 11" id="KW-0648">Protein biosynthesis</keyword>
<keyword evidence="9 11" id="KW-0030">Aminoacyl-tRNA synthetase</keyword>
<evidence type="ECO:0000256" key="7">
    <source>
        <dbReference type="ARBA" id="ARBA00022840"/>
    </source>
</evidence>
<dbReference type="Pfam" id="PF02092">
    <property type="entry name" value="tRNA_synt_2f"/>
    <property type="match status" value="1"/>
</dbReference>
<keyword evidence="7 11" id="KW-0067">ATP-binding</keyword>
<evidence type="ECO:0000256" key="11">
    <source>
        <dbReference type="HAMAP-Rule" id="MF_00255"/>
    </source>
</evidence>
<keyword evidence="14" id="KW-1185">Reference proteome</keyword>
<evidence type="ECO:0000256" key="3">
    <source>
        <dbReference type="ARBA" id="ARBA00011209"/>
    </source>
</evidence>
<evidence type="ECO:0000313" key="13">
    <source>
        <dbReference type="EMBL" id="MFC3154138.1"/>
    </source>
</evidence>
<proteinExistence type="inferred from homology"/>
<dbReference type="NCBIfam" id="TIGR00211">
    <property type="entry name" value="glyS"/>
    <property type="match status" value="1"/>
</dbReference>
<protein>
    <recommendedName>
        <fullName evidence="11">Glycine--tRNA ligase beta subunit</fullName>
        <ecNumber evidence="11">6.1.1.14</ecNumber>
    </recommendedName>
    <alternativeName>
        <fullName evidence="11">Glycyl-tRNA synthetase beta subunit</fullName>
        <shortName evidence="11">GlyRS</shortName>
    </alternativeName>
</protein>
<dbReference type="PANTHER" id="PTHR30075">
    <property type="entry name" value="GLYCYL-TRNA SYNTHETASE"/>
    <property type="match status" value="1"/>
</dbReference>
<keyword evidence="5 11" id="KW-0436">Ligase</keyword>
<dbReference type="InterPro" id="IPR006194">
    <property type="entry name" value="Gly-tRNA-synth_heterodimer"/>
</dbReference>
<evidence type="ECO:0000256" key="10">
    <source>
        <dbReference type="ARBA" id="ARBA00047937"/>
    </source>
</evidence>
<evidence type="ECO:0000256" key="1">
    <source>
        <dbReference type="ARBA" id="ARBA00004496"/>
    </source>
</evidence>
<evidence type="ECO:0000259" key="12">
    <source>
        <dbReference type="Pfam" id="PF05746"/>
    </source>
</evidence>
<dbReference type="EMBL" id="JBHRTL010000004">
    <property type="protein sequence ID" value="MFC3154138.1"/>
    <property type="molecule type" value="Genomic_DNA"/>
</dbReference>
<evidence type="ECO:0000256" key="4">
    <source>
        <dbReference type="ARBA" id="ARBA00022490"/>
    </source>
</evidence>
<evidence type="ECO:0000256" key="9">
    <source>
        <dbReference type="ARBA" id="ARBA00023146"/>
    </source>
</evidence>
<keyword evidence="6 11" id="KW-0547">Nucleotide-binding</keyword>
<comment type="subunit">
    <text evidence="3 11">Tetramer of two alpha and two beta subunits.</text>
</comment>
<dbReference type="InterPro" id="IPR008909">
    <property type="entry name" value="DALR_anticod-bd"/>
</dbReference>
<evidence type="ECO:0000256" key="6">
    <source>
        <dbReference type="ARBA" id="ARBA00022741"/>
    </source>
</evidence>
<dbReference type="HAMAP" id="MF_00255">
    <property type="entry name" value="Gly_tRNA_synth_beta"/>
    <property type="match status" value="1"/>
</dbReference>
<organism evidence="13 14">
    <name type="scientific">Gilvimarinus japonicus</name>
    <dbReference type="NCBI Taxonomy" id="1796469"/>
    <lineage>
        <taxon>Bacteria</taxon>
        <taxon>Pseudomonadati</taxon>
        <taxon>Pseudomonadota</taxon>
        <taxon>Gammaproteobacteria</taxon>
        <taxon>Cellvibrionales</taxon>
        <taxon>Cellvibrionaceae</taxon>
        <taxon>Gilvimarinus</taxon>
    </lineage>
</organism>
<dbReference type="Pfam" id="PF05746">
    <property type="entry name" value="DALR_1"/>
    <property type="match status" value="1"/>
</dbReference>
<evidence type="ECO:0000256" key="5">
    <source>
        <dbReference type="ARBA" id="ARBA00022598"/>
    </source>
</evidence>
<dbReference type="PROSITE" id="PS50861">
    <property type="entry name" value="AA_TRNA_LIGASE_II_GLYAB"/>
    <property type="match status" value="1"/>
</dbReference>
<dbReference type="EC" id="6.1.1.14" evidence="11"/>
<gene>
    <name evidence="11 13" type="primary">glyS</name>
    <name evidence="13" type="ORF">ACFOEB_02915</name>
</gene>
<dbReference type="Proteomes" id="UP001595548">
    <property type="component" value="Unassembled WGS sequence"/>
</dbReference>
<dbReference type="InterPro" id="IPR015944">
    <property type="entry name" value="Gly-tRNA-synth_bsu"/>
</dbReference>
<evidence type="ECO:0000256" key="8">
    <source>
        <dbReference type="ARBA" id="ARBA00022917"/>
    </source>
</evidence>
<comment type="caution">
    <text evidence="13">The sequence shown here is derived from an EMBL/GenBank/DDBJ whole genome shotgun (WGS) entry which is preliminary data.</text>
</comment>
<dbReference type="PRINTS" id="PR01045">
    <property type="entry name" value="TRNASYNTHGB"/>
</dbReference>
<evidence type="ECO:0000256" key="2">
    <source>
        <dbReference type="ARBA" id="ARBA00008226"/>
    </source>
</evidence>
<dbReference type="RefSeq" id="WP_382414250.1">
    <property type="nucleotide sequence ID" value="NZ_AP031500.1"/>
</dbReference>